<sequence length="213" mass="24268">MASSKSAIDNEATREHVVYCWDVLVNHYAGKQGPEPPFENAFCPLFVTWKKRRSLDSTEEPLLRGCIGTLDAKDLHSNLGKYTLISALQDRRFNPIAARELEYLDCTVSLLTNFEKGLQWDDWEVGTHGMIIEFEDPNNPAGYSYSATYLPEVAHEQGWTREECIDSLISKAGYTKNPTNVRLNPKNPLRLTRYQSSLCTVSYQEYLAHKEGK</sequence>
<evidence type="ECO:0000313" key="3">
    <source>
        <dbReference type="Proteomes" id="UP000316726"/>
    </source>
</evidence>
<evidence type="ECO:0000313" key="2">
    <source>
        <dbReference type="EMBL" id="QDZ20700.1"/>
    </source>
</evidence>
<proteinExistence type="predicted"/>
<dbReference type="Proteomes" id="UP000316726">
    <property type="component" value="Chromosome 4"/>
</dbReference>
<dbReference type="AlphaFoldDB" id="A0A5B8MN20"/>
<keyword evidence="3" id="KW-1185">Reference proteome</keyword>
<dbReference type="InterPro" id="IPR036071">
    <property type="entry name" value="AMMECR1_dom_sf"/>
</dbReference>
<dbReference type="InterPro" id="IPR023473">
    <property type="entry name" value="AMMECR1"/>
</dbReference>
<dbReference type="NCBIfam" id="TIGR00296">
    <property type="entry name" value="TIGR00296 family protein"/>
    <property type="match status" value="1"/>
</dbReference>
<dbReference type="Gene3D" id="3.30.700.20">
    <property type="entry name" value="Hypothetical protein ph0010, domain 1"/>
    <property type="match status" value="1"/>
</dbReference>
<gene>
    <name evidence="2" type="ORF">A3770_04p32180</name>
</gene>
<feature type="domain" description="AMMECR1" evidence="1">
    <location>
        <begin position="5"/>
        <end position="210"/>
    </location>
</feature>
<dbReference type="OrthoDB" id="24630at2759"/>
<accession>A0A5B8MN20</accession>
<dbReference type="InterPro" id="IPR027485">
    <property type="entry name" value="AMMECR1_N"/>
</dbReference>
<dbReference type="Pfam" id="PF01871">
    <property type="entry name" value="AMMECR1"/>
    <property type="match status" value="1"/>
</dbReference>
<dbReference type="EMBL" id="CP031037">
    <property type="protein sequence ID" value="QDZ20700.1"/>
    <property type="molecule type" value="Genomic_DNA"/>
</dbReference>
<dbReference type="InterPro" id="IPR002733">
    <property type="entry name" value="AMMECR1_domain"/>
</dbReference>
<protein>
    <recommendedName>
        <fullName evidence="1">AMMECR1 domain-containing protein</fullName>
    </recommendedName>
</protein>
<name>A0A5B8MN20_9CHLO</name>
<evidence type="ECO:0000259" key="1">
    <source>
        <dbReference type="PROSITE" id="PS51112"/>
    </source>
</evidence>
<dbReference type="SUPFAM" id="SSF143447">
    <property type="entry name" value="AMMECR1-like"/>
    <property type="match status" value="1"/>
</dbReference>
<reference evidence="2 3" key="1">
    <citation type="submission" date="2018-07" db="EMBL/GenBank/DDBJ databases">
        <title>The complete nuclear genome of the prasinophyte Chloropicon primus (CCMP1205).</title>
        <authorList>
            <person name="Pombert J.-F."/>
            <person name="Otis C."/>
            <person name="Turmel M."/>
            <person name="Lemieux C."/>
        </authorList>
    </citation>
    <scope>NUCLEOTIDE SEQUENCE [LARGE SCALE GENOMIC DNA]</scope>
    <source>
        <strain evidence="2 3">CCMP1205</strain>
    </source>
</reference>
<organism evidence="2 3">
    <name type="scientific">Chloropicon primus</name>
    <dbReference type="NCBI Taxonomy" id="1764295"/>
    <lineage>
        <taxon>Eukaryota</taxon>
        <taxon>Viridiplantae</taxon>
        <taxon>Chlorophyta</taxon>
        <taxon>Chloropicophyceae</taxon>
        <taxon>Chloropicales</taxon>
        <taxon>Chloropicaceae</taxon>
        <taxon>Chloropicon</taxon>
    </lineage>
</organism>
<dbReference type="PROSITE" id="PS51112">
    <property type="entry name" value="AMMECR1"/>
    <property type="match status" value="1"/>
</dbReference>
<dbReference type="PANTHER" id="PTHR13016">
    <property type="entry name" value="AMMECR1 HOMOLOG"/>
    <property type="match status" value="1"/>
</dbReference>
<dbReference type="PANTHER" id="PTHR13016:SF0">
    <property type="entry name" value="AMME SYNDROME CANDIDATE GENE 1 PROTEIN"/>
    <property type="match status" value="1"/>
</dbReference>